<dbReference type="GO" id="GO:0043094">
    <property type="term" value="P:metabolic compound salvage"/>
    <property type="evidence" value="ECO:0007669"/>
    <property type="project" value="InterPro"/>
</dbReference>
<dbReference type="EMBL" id="CP128400">
    <property type="protein sequence ID" value="WJW69914.1"/>
    <property type="molecule type" value="Genomic_DNA"/>
</dbReference>
<dbReference type="GO" id="GO:0008973">
    <property type="term" value="F:phosphopentomutase activity"/>
    <property type="evidence" value="ECO:0007669"/>
    <property type="project" value="InterPro"/>
</dbReference>
<protein>
    <submittedName>
        <fullName evidence="6">Metalloenzyme</fullName>
    </submittedName>
    <submittedName>
        <fullName evidence="5">Phosphoglyceromutase</fullName>
    </submittedName>
</protein>
<organism evidence="5 7">
    <name type="scientific">Candidatus Chlorohelix allophototropha</name>
    <dbReference type="NCBI Taxonomy" id="3003348"/>
    <lineage>
        <taxon>Bacteria</taxon>
        <taxon>Bacillati</taxon>
        <taxon>Chloroflexota</taxon>
        <taxon>Chloroflexia</taxon>
        <taxon>Candidatus Chloroheliales</taxon>
        <taxon>Candidatus Chloroheliaceae</taxon>
        <taxon>Candidatus Chlorohelix</taxon>
    </lineage>
</organism>
<evidence type="ECO:0000256" key="1">
    <source>
        <dbReference type="ARBA" id="ARBA00010373"/>
    </source>
</evidence>
<evidence type="ECO:0000256" key="3">
    <source>
        <dbReference type="ARBA" id="ARBA00023211"/>
    </source>
</evidence>
<feature type="domain" description="Metalloenzyme" evidence="4">
    <location>
        <begin position="200"/>
        <end position="285"/>
    </location>
</feature>
<keyword evidence="8" id="KW-1185">Reference proteome</keyword>
<dbReference type="Gene3D" id="3.40.720.10">
    <property type="entry name" value="Alkaline Phosphatase, subunit A"/>
    <property type="match status" value="1"/>
</dbReference>
<proteinExistence type="inferred from homology"/>
<dbReference type="EMBL" id="JACATZ010000003">
    <property type="protein sequence ID" value="NWJ48009.1"/>
    <property type="molecule type" value="Genomic_DNA"/>
</dbReference>
<evidence type="ECO:0000313" key="6">
    <source>
        <dbReference type="EMBL" id="WJW69914.1"/>
    </source>
</evidence>
<dbReference type="Proteomes" id="UP000521676">
    <property type="component" value="Unassembled WGS sequence"/>
</dbReference>
<gene>
    <name evidence="5" type="ORF">HXX08_19310</name>
    <name evidence="6" type="ORF">OZ401_003544</name>
</gene>
<accession>A0A8T7M7B4</accession>
<dbReference type="SUPFAM" id="SSF53649">
    <property type="entry name" value="Alkaline phosphatase-like"/>
    <property type="match status" value="1"/>
</dbReference>
<evidence type="ECO:0000313" key="5">
    <source>
        <dbReference type="EMBL" id="NWJ48009.1"/>
    </source>
</evidence>
<comment type="similarity">
    <text evidence="1">Belongs to the phosphopentomutase family.</text>
</comment>
<evidence type="ECO:0000256" key="2">
    <source>
        <dbReference type="ARBA" id="ARBA00022723"/>
    </source>
</evidence>
<reference evidence="6" key="2">
    <citation type="journal article" date="2024" name="Nature">
        <title>Anoxygenic phototroph of the Chloroflexota uses a type I reaction centre.</title>
        <authorList>
            <person name="Tsuji J.M."/>
            <person name="Shaw N.A."/>
            <person name="Nagashima S."/>
            <person name="Venkiteswaran J.J."/>
            <person name="Schiff S.L."/>
            <person name="Watanabe T."/>
            <person name="Fukui M."/>
            <person name="Hanada S."/>
            <person name="Tank M."/>
            <person name="Neufeld J.D."/>
        </authorList>
    </citation>
    <scope>NUCLEOTIDE SEQUENCE</scope>
    <source>
        <strain evidence="6">L227-S17</strain>
    </source>
</reference>
<dbReference type="InterPro" id="IPR017850">
    <property type="entry name" value="Alkaline_phosphatase_core_sf"/>
</dbReference>
<evidence type="ECO:0000259" key="4">
    <source>
        <dbReference type="Pfam" id="PF01676"/>
    </source>
</evidence>
<dbReference type="Pfam" id="PF01676">
    <property type="entry name" value="Metalloenzyme"/>
    <property type="match status" value="1"/>
</dbReference>
<dbReference type="PANTHER" id="PTHR21110">
    <property type="entry name" value="PHOSPHOPENTOMUTASE"/>
    <property type="match status" value="1"/>
</dbReference>
<keyword evidence="3" id="KW-0464">Manganese</keyword>
<dbReference type="GO" id="GO:0009117">
    <property type="term" value="P:nucleotide metabolic process"/>
    <property type="evidence" value="ECO:0007669"/>
    <property type="project" value="InterPro"/>
</dbReference>
<dbReference type="PANTHER" id="PTHR21110:SF0">
    <property type="entry name" value="PHOSPHOPENTOMUTASE"/>
    <property type="match status" value="1"/>
</dbReference>
<dbReference type="GO" id="GO:0005829">
    <property type="term" value="C:cytosol"/>
    <property type="evidence" value="ECO:0007669"/>
    <property type="project" value="TreeGrafter"/>
</dbReference>
<dbReference type="AlphaFoldDB" id="A0A8T7M7B4"/>
<dbReference type="InterPro" id="IPR006124">
    <property type="entry name" value="Metalloenzyme"/>
</dbReference>
<dbReference type="InterPro" id="IPR010045">
    <property type="entry name" value="DeoB"/>
</dbReference>
<evidence type="ECO:0000313" key="7">
    <source>
        <dbReference type="Proteomes" id="UP000521676"/>
    </source>
</evidence>
<keyword evidence="2" id="KW-0479">Metal-binding</keyword>
<reference evidence="5 7" key="1">
    <citation type="submission" date="2020-06" db="EMBL/GenBank/DDBJ databases">
        <title>Anoxygenic phototrophic Chloroflexota member uses a Type I reaction center.</title>
        <authorList>
            <person name="Tsuji J.M."/>
            <person name="Shaw N.A."/>
            <person name="Nagashima S."/>
            <person name="Venkiteswaran J."/>
            <person name="Schiff S.L."/>
            <person name="Hanada S."/>
            <person name="Tank M."/>
            <person name="Neufeld J.D."/>
        </authorList>
    </citation>
    <scope>NUCLEOTIDE SEQUENCE [LARGE SCALE GENOMIC DNA]</scope>
    <source>
        <strain evidence="5">L227-S17</strain>
    </source>
</reference>
<dbReference type="RefSeq" id="WP_341471788.1">
    <property type="nucleotide sequence ID" value="NZ_CP128400.1"/>
</dbReference>
<dbReference type="GO" id="GO:0000287">
    <property type="term" value="F:magnesium ion binding"/>
    <property type="evidence" value="ECO:0007669"/>
    <property type="project" value="InterPro"/>
</dbReference>
<sequence length="299" mass="32416">MQKNFIFLFLDGVGLGTDSPENPLAHKEATPFLNGLLGSKPLSGYEADYTNLLFKSIDAQLGIPGLPQSATGQAALYTGQNAPAYLGRHMTGFANGSLRVLIEESGIFKQAKAIGAKPTHANLYSQGYFRAVEQRRIRYSVGTLVGLTAGVPFRMPEDYERGEAVFWDITGERMPDREVHISPIAATEAGKRLANIGGNHNLTLFECYLPDFAGHSQNMELSLSVLQLIDRFLNSVIQNLSGDTTLLVTSDHGNVEDLSTKGHTYNPVPLLVVGPDAGKFRAVKDITGLTPKIIELLGE</sequence>
<dbReference type="Proteomes" id="UP001431572">
    <property type="component" value="Chromosome 2"/>
</dbReference>
<evidence type="ECO:0000313" key="8">
    <source>
        <dbReference type="Proteomes" id="UP001431572"/>
    </source>
</evidence>
<name>A0A8T7M7B4_9CHLR</name>